<proteinExistence type="predicted"/>
<comment type="caution">
    <text evidence="2">The sequence shown here is derived from an EMBL/GenBank/DDBJ whole genome shotgun (WGS) entry which is preliminary data.</text>
</comment>
<dbReference type="EMBL" id="JJMM01000013">
    <property type="protein sequence ID" value="KDR94743.1"/>
    <property type="molecule type" value="Genomic_DNA"/>
</dbReference>
<dbReference type="InterPro" id="IPR019301">
    <property type="entry name" value="Flagellar_prot_FlgJ_N"/>
</dbReference>
<dbReference type="AlphaFoldDB" id="A0A069RDA1"/>
<reference evidence="2 3" key="1">
    <citation type="submission" date="2014-03" db="EMBL/GenBank/DDBJ databases">
        <title>Genome sequence of Clostridium litorale W6, DSM 5388.</title>
        <authorList>
            <person name="Poehlein A."/>
            <person name="Jagirdar A."/>
            <person name="Khonsari B."/>
            <person name="Chibani C.M."/>
            <person name="Gutierrez Gutierrez D.A."/>
            <person name="Davydova E."/>
            <person name="Alghaithi H.S."/>
            <person name="Nair K.P."/>
            <person name="Dhamotharan K."/>
            <person name="Chandran L."/>
            <person name="G W."/>
            <person name="Daniel R."/>
        </authorList>
    </citation>
    <scope>NUCLEOTIDE SEQUENCE [LARGE SCALE GENOMIC DNA]</scope>
    <source>
        <strain evidence="2 3">W6</strain>
    </source>
</reference>
<protein>
    <recommendedName>
        <fullName evidence="1">Flagellar protein FlgJ N-terminal domain-containing protein</fullName>
    </recommendedName>
</protein>
<name>A0A069RDA1_PEPLI</name>
<sequence length="106" mass="12074">MKVNSYGMDMVNAVKLNQNVEKDIKGSEDKDLMDSCVKLEGEFMKIMLKEMKKTIPDSGFMPKSAGHDIMDDMYYETIGEDAAQNSSIGLAKMIYDQFTRNRTDKE</sequence>
<evidence type="ECO:0000313" key="3">
    <source>
        <dbReference type="Proteomes" id="UP000027946"/>
    </source>
</evidence>
<dbReference type="OrthoDB" id="9796740at2"/>
<dbReference type="Proteomes" id="UP000027946">
    <property type="component" value="Unassembled WGS sequence"/>
</dbReference>
<feature type="domain" description="Flagellar protein FlgJ N-terminal" evidence="1">
    <location>
        <begin position="49"/>
        <end position="97"/>
    </location>
</feature>
<dbReference type="eggNOG" id="COG3951">
    <property type="taxonomic scope" value="Bacteria"/>
</dbReference>
<accession>A0A069RDA1</accession>
<evidence type="ECO:0000259" key="1">
    <source>
        <dbReference type="Pfam" id="PF10135"/>
    </source>
</evidence>
<dbReference type="Pfam" id="PF10135">
    <property type="entry name" value="Rod-binding"/>
    <property type="match status" value="1"/>
</dbReference>
<dbReference type="RefSeq" id="WP_038265838.1">
    <property type="nucleotide sequence ID" value="NZ_FSRH01000005.1"/>
</dbReference>
<dbReference type="STRING" id="1121324.CLIT_13c00650"/>
<evidence type="ECO:0000313" key="2">
    <source>
        <dbReference type="EMBL" id="KDR94743.1"/>
    </source>
</evidence>
<organism evidence="2 3">
    <name type="scientific">Peptoclostridium litorale DSM 5388</name>
    <dbReference type="NCBI Taxonomy" id="1121324"/>
    <lineage>
        <taxon>Bacteria</taxon>
        <taxon>Bacillati</taxon>
        <taxon>Bacillota</taxon>
        <taxon>Clostridia</taxon>
        <taxon>Peptostreptococcales</taxon>
        <taxon>Peptoclostridiaceae</taxon>
        <taxon>Peptoclostridium</taxon>
    </lineage>
</organism>
<keyword evidence="3" id="KW-1185">Reference proteome</keyword>
<gene>
    <name evidence="2" type="ORF">CLIT_13c00650</name>
</gene>